<feature type="region of interest" description="Disordered" evidence="5">
    <location>
        <begin position="307"/>
        <end position="393"/>
    </location>
</feature>
<feature type="compositionally biased region" description="Basic and acidic residues" evidence="5">
    <location>
        <begin position="540"/>
        <end position="549"/>
    </location>
</feature>
<evidence type="ECO:0000256" key="5">
    <source>
        <dbReference type="SAM" id="MobiDB-lite"/>
    </source>
</evidence>
<dbReference type="GO" id="GO:0008270">
    <property type="term" value="F:zinc ion binding"/>
    <property type="evidence" value="ECO:0007669"/>
    <property type="project" value="UniProtKB-KW"/>
</dbReference>
<evidence type="ECO:0000256" key="1">
    <source>
        <dbReference type="ARBA" id="ARBA00022723"/>
    </source>
</evidence>
<accession>A0A167YMR1</accession>
<feature type="region of interest" description="Disordered" evidence="5">
    <location>
        <begin position="431"/>
        <end position="459"/>
    </location>
</feature>
<keyword evidence="1" id="KW-0479">Metal-binding</keyword>
<proteinExistence type="predicted"/>
<dbReference type="VEuPathDB" id="FungiDB:AAP_03242"/>
<evidence type="ECO:0000313" key="7">
    <source>
        <dbReference type="EMBL" id="KZZ91536.1"/>
    </source>
</evidence>
<comment type="caution">
    <text evidence="7">The sequence shown here is derived from an EMBL/GenBank/DDBJ whole genome shotgun (WGS) entry which is preliminary data.</text>
</comment>
<feature type="compositionally biased region" description="Polar residues" evidence="5">
    <location>
        <begin position="367"/>
        <end position="376"/>
    </location>
</feature>
<protein>
    <submittedName>
        <fullName evidence="7">Zinc finger protein</fullName>
    </submittedName>
</protein>
<gene>
    <name evidence="7" type="ORF">AAP_03242</name>
</gene>
<dbReference type="CDD" id="cd19677">
    <property type="entry name" value="UBR-box_UBR7"/>
    <property type="match status" value="1"/>
</dbReference>
<feature type="compositionally biased region" description="Low complexity" evidence="5">
    <location>
        <begin position="432"/>
        <end position="444"/>
    </location>
</feature>
<feature type="compositionally biased region" description="Gly residues" evidence="5">
    <location>
        <begin position="524"/>
        <end position="539"/>
    </location>
</feature>
<feature type="compositionally biased region" description="Basic and acidic residues" evidence="5">
    <location>
        <begin position="196"/>
        <end position="230"/>
    </location>
</feature>
<dbReference type="GO" id="GO:0005737">
    <property type="term" value="C:cytoplasm"/>
    <property type="evidence" value="ECO:0007669"/>
    <property type="project" value="TreeGrafter"/>
</dbReference>
<feature type="compositionally biased region" description="Polar residues" evidence="5">
    <location>
        <begin position="446"/>
        <end position="459"/>
    </location>
</feature>
<evidence type="ECO:0000313" key="8">
    <source>
        <dbReference type="Proteomes" id="UP000242877"/>
    </source>
</evidence>
<evidence type="ECO:0000256" key="3">
    <source>
        <dbReference type="ARBA" id="ARBA00022833"/>
    </source>
</evidence>
<feature type="region of interest" description="Disordered" evidence="5">
    <location>
        <begin position="196"/>
        <end position="265"/>
    </location>
</feature>
<organism evidence="7 8">
    <name type="scientific">Ascosphaera apis ARSEF 7405</name>
    <dbReference type="NCBI Taxonomy" id="392613"/>
    <lineage>
        <taxon>Eukaryota</taxon>
        <taxon>Fungi</taxon>
        <taxon>Dikarya</taxon>
        <taxon>Ascomycota</taxon>
        <taxon>Pezizomycotina</taxon>
        <taxon>Eurotiomycetes</taxon>
        <taxon>Eurotiomycetidae</taxon>
        <taxon>Onygenales</taxon>
        <taxon>Ascosphaeraceae</taxon>
        <taxon>Ascosphaera</taxon>
    </lineage>
</organism>
<feature type="zinc finger region" description="UBR-type" evidence="4">
    <location>
        <begin position="39"/>
        <end position="122"/>
    </location>
</feature>
<dbReference type="GO" id="GO:0061630">
    <property type="term" value="F:ubiquitin protein ligase activity"/>
    <property type="evidence" value="ECO:0007669"/>
    <property type="project" value="InterPro"/>
</dbReference>
<dbReference type="PROSITE" id="PS51157">
    <property type="entry name" value="ZF_UBR"/>
    <property type="match status" value="1"/>
</dbReference>
<feature type="domain" description="UBR-type" evidence="6">
    <location>
        <begin position="39"/>
        <end position="122"/>
    </location>
</feature>
<dbReference type="Pfam" id="PF02207">
    <property type="entry name" value="zf-UBR"/>
    <property type="match status" value="1"/>
</dbReference>
<feature type="compositionally biased region" description="Basic and acidic residues" evidence="5">
    <location>
        <begin position="333"/>
        <end position="356"/>
    </location>
</feature>
<dbReference type="PANTHER" id="PTHR13513:SF9">
    <property type="entry name" value="E3 UBIQUITIN-PROTEIN LIGASE UBR7-RELATED"/>
    <property type="match status" value="1"/>
</dbReference>
<keyword evidence="2" id="KW-0863">Zinc-finger</keyword>
<sequence>MGESSREPSAQPSQTAQDFLDEQLRLEADAREALPWSFDTCSKPLGPLKQSIFSCLTCNPPPPSTDKELLLSNYTPAGICYSCSISCHGDHHLAELFTKRDFECDCGTTRITSSTPCSLRINPVSGQKGDVRGEKARDGNKYNQNFRNRFCGCGEEYNPDEEKGIMFQCLGLGECGEDWWHPECLLGIPRSVAEKKEDKAADTAPGNKEDNETSQTEKGEEKAVEKDVHDTTQPPETENHGEQDNGGDDNDDDDDEIPLPEGFPAEDDFESLICYKCVEANPWIKAYAGTPGFLPPVYKKDVMTPEDITNTKNGEREEPTTAQSPLSKKRKHGEVEDPISRDQEDKRTKEETKIEAPSDSPVPPDENGNTSTTSQHAPPPRLHESLPPNPPSGTFSLFLKEDFRDHLCHCPTCFPSLAPYPHLLAEEEIYQPPSDSRSASPDPSLNGRTGTSSVHSGRNSIYDRGEAALNTMDRVKALEGVMIYQHLRDKVKEFLRPYAETGEAVGAEDVREYFARLRGDDQGGRGNSGGNEDNGGQGGDGRREQSGEF</sequence>
<feature type="compositionally biased region" description="Acidic residues" evidence="5">
    <location>
        <begin position="245"/>
        <end position="265"/>
    </location>
</feature>
<reference evidence="7 8" key="1">
    <citation type="journal article" date="2016" name="Genome Biol. Evol.">
        <title>Divergent and convergent evolution of fungal pathogenicity.</title>
        <authorList>
            <person name="Shang Y."/>
            <person name="Xiao G."/>
            <person name="Zheng P."/>
            <person name="Cen K."/>
            <person name="Zhan S."/>
            <person name="Wang C."/>
        </authorList>
    </citation>
    <scope>NUCLEOTIDE SEQUENCE [LARGE SCALE GENOMIC DNA]</scope>
    <source>
        <strain evidence="7 8">ARSEF 7405</strain>
    </source>
</reference>
<keyword evidence="3" id="KW-0862">Zinc</keyword>
<dbReference type="OrthoDB" id="10262564at2759"/>
<name>A0A167YMR1_9EURO</name>
<evidence type="ECO:0000256" key="2">
    <source>
        <dbReference type="ARBA" id="ARBA00022771"/>
    </source>
</evidence>
<dbReference type="InterPro" id="IPR003126">
    <property type="entry name" value="Znf_UBR"/>
</dbReference>
<dbReference type="InterPro" id="IPR047506">
    <property type="entry name" value="UBR7-like_UBR-box"/>
</dbReference>
<evidence type="ECO:0000259" key="6">
    <source>
        <dbReference type="PROSITE" id="PS51157"/>
    </source>
</evidence>
<dbReference type="SMART" id="SM00396">
    <property type="entry name" value="ZnF_UBR1"/>
    <property type="match status" value="1"/>
</dbReference>
<keyword evidence="8" id="KW-1185">Reference proteome</keyword>
<feature type="region of interest" description="Disordered" evidence="5">
    <location>
        <begin position="516"/>
        <end position="549"/>
    </location>
</feature>
<dbReference type="Proteomes" id="UP000242877">
    <property type="component" value="Unassembled WGS sequence"/>
</dbReference>
<evidence type="ECO:0000256" key="4">
    <source>
        <dbReference type="PROSITE-ProRule" id="PRU00508"/>
    </source>
</evidence>
<dbReference type="EMBL" id="AZGZ01000013">
    <property type="protein sequence ID" value="KZZ91536.1"/>
    <property type="molecule type" value="Genomic_DNA"/>
</dbReference>
<dbReference type="PANTHER" id="PTHR13513">
    <property type="entry name" value="E3 UBIQUITIN-PROTEIN LIGASE UBR7"/>
    <property type="match status" value="1"/>
</dbReference>
<dbReference type="InterPro" id="IPR040204">
    <property type="entry name" value="UBR7"/>
</dbReference>
<dbReference type="AlphaFoldDB" id="A0A167YMR1"/>